<name>A0ACB5SVV5_AMBMO</name>
<proteinExistence type="predicted"/>
<accession>A0ACB5SVV5</accession>
<evidence type="ECO:0000313" key="1">
    <source>
        <dbReference type="EMBL" id="GME73169.1"/>
    </source>
</evidence>
<protein>
    <submittedName>
        <fullName evidence="1">Unnamed protein product</fullName>
    </submittedName>
</protein>
<comment type="caution">
    <text evidence="1">The sequence shown here is derived from an EMBL/GenBank/DDBJ whole genome shotgun (WGS) entry which is preliminary data.</text>
</comment>
<dbReference type="EMBL" id="BSXS01000611">
    <property type="protein sequence ID" value="GME73169.1"/>
    <property type="molecule type" value="Genomic_DNA"/>
</dbReference>
<reference evidence="1" key="1">
    <citation type="submission" date="2023-04" db="EMBL/GenBank/DDBJ databases">
        <title>Ambrosiozyma monospora NBRC 10751.</title>
        <authorList>
            <person name="Ichikawa N."/>
            <person name="Sato H."/>
            <person name="Tonouchi N."/>
        </authorList>
    </citation>
    <scope>NUCLEOTIDE SEQUENCE</scope>
    <source>
        <strain evidence="1">NBRC 10751</strain>
    </source>
</reference>
<sequence length="586" mass="65189">MSSPVHSNDHDFEIKPSPHLETQISTIKSPTSEENRQQGWFSNFKDGFKPMKLDNVDPNMTELEKANFIAASTPAERAMKPRHLKMIAMGSCIGTGLFIGTGTTLRTGGPAGILIAFFIVGIQVYCVIQALAEIAVAFPTSGSFVQYATRFVSAPFGFATAWIYAINWIIVLPLELVAASLTIQFWNTEINSAAWVVIFYFFIMFIHLFGAKAYGEAEFWFSLIKLVTVIGFIIFGIVIDCGGGPNSDGYLGGKYFHDPGAFANGFKGVCSVLVTASFAMQGTELTGLAAAETANPRKNIPSACKQVLWRIIIFFMVCLTILGLLVPYTDKRLMGSGSADASASPFVISIRNAGVKGLPSVVNVVIMLSVLSVGNTAVFACSRCVASLANQGFAPKIFDYIDQQGRPLGGYFISFLFGLLCFLAAYKDEDTIFTWMMAISGLSTLFTWSSIILVHIRFRHALKYQGRSTDELVYTSQTGLFGSYFALTLCILILIAQFWIALFPIGKSPNPTDFFHAYLTAPVWFFLYIFWVFYKRDFRPWIPLKDLDIDEGRREVSLVLVQQEIEEEKAYLRTKPFYYRIMKFLC</sequence>
<keyword evidence="2" id="KW-1185">Reference proteome</keyword>
<evidence type="ECO:0000313" key="2">
    <source>
        <dbReference type="Proteomes" id="UP001165064"/>
    </source>
</evidence>
<dbReference type="Proteomes" id="UP001165064">
    <property type="component" value="Unassembled WGS sequence"/>
</dbReference>
<gene>
    <name evidence="1" type="ORF">Amon02_000128800</name>
</gene>
<organism evidence="1 2">
    <name type="scientific">Ambrosiozyma monospora</name>
    <name type="common">Yeast</name>
    <name type="synonym">Endomycopsis monosporus</name>
    <dbReference type="NCBI Taxonomy" id="43982"/>
    <lineage>
        <taxon>Eukaryota</taxon>
        <taxon>Fungi</taxon>
        <taxon>Dikarya</taxon>
        <taxon>Ascomycota</taxon>
        <taxon>Saccharomycotina</taxon>
        <taxon>Pichiomycetes</taxon>
        <taxon>Pichiales</taxon>
        <taxon>Pichiaceae</taxon>
        <taxon>Ambrosiozyma</taxon>
    </lineage>
</organism>